<evidence type="ECO:0000313" key="2">
    <source>
        <dbReference type="Proteomes" id="UP000199417"/>
    </source>
</evidence>
<dbReference type="InterPro" id="IPR041492">
    <property type="entry name" value="HAD_2"/>
</dbReference>
<dbReference type="EMBL" id="FNAB01000005">
    <property type="protein sequence ID" value="SDD64688.1"/>
    <property type="molecule type" value="Genomic_DNA"/>
</dbReference>
<protein>
    <submittedName>
        <fullName evidence="1">Phosphonatase-like hydrolase</fullName>
    </submittedName>
</protein>
<dbReference type="Proteomes" id="UP000199417">
    <property type="component" value="Unassembled WGS sequence"/>
</dbReference>
<dbReference type="PANTHER" id="PTHR43434">
    <property type="entry name" value="PHOSPHOGLYCOLATE PHOSPHATASE"/>
    <property type="match status" value="1"/>
</dbReference>
<gene>
    <name evidence="1" type="ORF">SAMN05444580_105354</name>
</gene>
<reference evidence="1 2" key="1">
    <citation type="submission" date="2016-10" db="EMBL/GenBank/DDBJ databases">
        <authorList>
            <person name="de Groot N.N."/>
        </authorList>
    </citation>
    <scope>NUCLEOTIDE SEQUENCE [LARGE SCALE GENOMIC DNA]</scope>
    <source>
        <strain evidence="1 2">JCM 11308</strain>
    </source>
</reference>
<sequence>MLSLVALDMAGTTIDEGGAVYASLKKTVEAVTRTTLSEEQLRSAMGANKRDAIRAFLDEFGMDSSTATVEQMYQDFRVELVSAYVAHPPKALPGVEDALARLRANGIRVALTTGFSRSIAALILDNIGWTVGEGPEHTVDLVVTADDVAAGRPAPDLVLHAMKVFGIEDPQQVLSAGDTELDLVSGTKAGARFVVAVSTGAQSVELLQTFPHTDVCDVQDLPELLGV</sequence>
<dbReference type="InterPro" id="IPR023214">
    <property type="entry name" value="HAD_sf"/>
</dbReference>
<organism evidence="1 2">
    <name type="scientific">Rhodococcus tukisamuensis</name>
    <dbReference type="NCBI Taxonomy" id="168276"/>
    <lineage>
        <taxon>Bacteria</taxon>
        <taxon>Bacillati</taxon>
        <taxon>Actinomycetota</taxon>
        <taxon>Actinomycetes</taxon>
        <taxon>Mycobacteriales</taxon>
        <taxon>Nocardiaceae</taxon>
        <taxon>Rhodococcus</taxon>
    </lineage>
</organism>
<dbReference type="GO" id="GO:0005829">
    <property type="term" value="C:cytosol"/>
    <property type="evidence" value="ECO:0007669"/>
    <property type="project" value="TreeGrafter"/>
</dbReference>
<dbReference type="AlphaFoldDB" id="A0A1G6WFW0"/>
<dbReference type="NCBIfam" id="TIGR03351">
    <property type="entry name" value="PhnX-like"/>
    <property type="match status" value="1"/>
</dbReference>
<dbReference type="SFLD" id="SFLDG01129">
    <property type="entry name" value="C1.5:_HAD__Beta-PGM__Phosphata"/>
    <property type="match status" value="1"/>
</dbReference>
<dbReference type="InterPro" id="IPR022468">
    <property type="entry name" value="PhnX-like"/>
</dbReference>
<dbReference type="SFLD" id="SFLDS00003">
    <property type="entry name" value="Haloacid_Dehalogenase"/>
    <property type="match status" value="1"/>
</dbReference>
<dbReference type="PANTHER" id="PTHR43434:SF19">
    <property type="entry name" value="PHOSPHONOACETALDEHYDE HYDROLASE"/>
    <property type="match status" value="1"/>
</dbReference>
<name>A0A1G6WFW0_9NOCA</name>
<dbReference type="InterPro" id="IPR050155">
    <property type="entry name" value="HAD-like_hydrolase_sf"/>
</dbReference>
<proteinExistence type="predicted"/>
<accession>A0A1G6WFW0</accession>
<dbReference type="RefSeq" id="WP_083576990.1">
    <property type="nucleotide sequence ID" value="NZ_FNAB01000005.1"/>
</dbReference>
<keyword evidence="1" id="KW-0378">Hydrolase</keyword>
<evidence type="ECO:0000313" key="1">
    <source>
        <dbReference type="EMBL" id="SDD64688.1"/>
    </source>
</evidence>
<keyword evidence="2" id="KW-1185">Reference proteome</keyword>
<dbReference type="GO" id="GO:0008967">
    <property type="term" value="F:phosphoglycolate phosphatase activity"/>
    <property type="evidence" value="ECO:0007669"/>
    <property type="project" value="TreeGrafter"/>
</dbReference>
<dbReference type="STRING" id="168276.SAMN05444580_105354"/>
<dbReference type="InterPro" id="IPR023198">
    <property type="entry name" value="PGP-like_dom2"/>
</dbReference>
<dbReference type="SUPFAM" id="SSF56784">
    <property type="entry name" value="HAD-like"/>
    <property type="match status" value="1"/>
</dbReference>
<dbReference type="GO" id="GO:0006281">
    <property type="term" value="P:DNA repair"/>
    <property type="evidence" value="ECO:0007669"/>
    <property type="project" value="TreeGrafter"/>
</dbReference>
<dbReference type="InterPro" id="IPR036412">
    <property type="entry name" value="HAD-like_sf"/>
</dbReference>
<dbReference type="Gene3D" id="1.10.150.240">
    <property type="entry name" value="Putative phosphatase, domain 2"/>
    <property type="match status" value="1"/>
</dbReference>
<dbReference type="Gene3D" id="3.40.50.1000">
    <property type="entry name" value="HAD superfamily/HAD-like"/>
    <property type="match status" value="1"/>
</dbReference>
<dbReference type="Pfam" id="PF13419">
    <property type="entry name" value="HAD_2"/>
    <property type="match status" value="1"/>
</dbReference>